<gene>
    <name evidence="2" type="ORF">EC957_009261</name>
</gene>
<dbReference type="EMBL" id="JAAAXW010000005">
    <property type="protein sequence ID" value="KAF9551377.1"/>
    <property type="molecule type" value="Genomic_DNA"/>
</dbReference>
<organism evidence="2 3">
    <name type="scientific">Mortierella hygrophila</name>
    <dbReference type="NCBI Taxonomy" id="979708"/>
    <lineage>
        <taxon>Eukaryota</taxon>
        <taxon>Fungi</taxon>
        <taxon>Fungi incertae sedis</taxon>
        <taxon>Mucoromycota</taxon>
        <taxon>Mortierellomycotina</taxon>
        <taxon>Mortierellomycetes</taxon>
        <taxon>Mortierellales</taxon>
        <taxon>Mortierellaceae</taxon>
        <taxon>Mortierella</taxon>
    </lineage>
</organism>
<proteinExistence type="predicted"/>
<name>A0A9P6K8J6_9FUNG</name>
<sequence>MGAKNKKAKQLKEARDKKKRKQDDKTESTCSANIERQASEEACTSETGTDENGCEDVLDKGWEYIFEEEDSKFPSEDDDTNEDWDMLYGVLESEINDIQENLVSMVDKIGRYVRARTKDGSLTFLRGRKVGYYKRIIARSRNWEKHRGYVESGRGKHPKTKNLMAEYDLHSVLRDWIIKTKQRCGRNPTKLQYHINKNVLPGLDVDRKIA</sequence>
<dbReference type="AlphaFoldDB" id="A0A9P6K8J6"/>
<dbReference type="Proteomes" id="UP000723463">
    <property type="component" value="Unassembled WGS sequence"/>
</dbReference>
<evidence type="ECO:0000256" key="1">
    <source>
        <dbReference type="SAM" id="MobiDB-lite"/>
    </source>
</evidence>
<comment type="caution">
    <text evidence="2">The sequence shown here is derived from an EMBL/GenBank/DDBJ whole genome shotgun (WGS) entry which is preliminary data.</text>
</comment>
<reference evidence="2" key="1">
    <citation type="journal article" date="2020" name="Fungal Divers.">
        <title>Resolving the Mortierellaceae phylogeny through synthesis of multi-gene phylogenetics and phylogenomics.</title>
        <authorList>
            <person name="Vandepol N."/>
            <person name="Liber J."/>
            <person name="Desiro A."/>
            <person name="Na H."/>
            <person name="Kennedy M."/>
            <person name="Barry K."/>
            <person name="Grigoriev I.V."/>
            <person name="Miller A.N."/>
            <person name="O'Donnell K."/>
            <person name="Stajich J.E."/>
            <person name="Bonito G."/>
        </authorList>
    </citation>
    <scope>NUCLEOTIDE SEQUENCE</scope>
    <source>
        <strain evidence="2">NRRL 2591</strain>
    </source>
</reference>
<evidence type="ECO:0000313" key="3">
    <source>
        <dbReference type="Proteomes" id="UP000723463"/>
    </source>
</evidence>
<evidence type="ECO:0000313" key="2">
    <source>
        <dbReference type="EMBL" id="KAF9551377.1"/>
    </source>
</evidence>
<accession>A0A9P6K8J6</accession>
<keyword evidence="3" id="KW-1185">Reference proteome</keyword>
<feature type="region of interest" description="Disordered" evidence="1">
    <location>
        <begin position="1"/>
        <end position="55"/>
    </location>
</feature>
<feature type="compositionally biased region" description="Basic and acidic residues" evidence="1">
    <location>
        <begin position="10"/>
        <end position="27"/>
    </location>
</feature>
<feature type="compositionally biased region" description="Polar residues" evidence="1">
    <location>
        <begin position="28"/>
        <end position="47"/>
    </location>
</feature>
<protein>
    <submittedName>
        <fullName evidence="2">Uncharacterized protein</fullName>
    </submittedName>
</protein>